<dbReference type="eggNOG" id="ENOG5032ZKH">
    <property type="taxonomic scope" value="Bacteria"/>
</dbReference>
<evidence type="ECO:0000256" key="2">
    <source>
        <dbReference type="SAM" id="Phobius"/>
    </source>
</evidence>
<feature type="region of interest" description="Disordered" evidence="1">
    <location>
        <begin position="1"/>
        <end position="38"/>
    </location>
</feature>
<evidence type="ECO:0000256" key="1">
    <source>
        <dbReference type="SAM" id="MobiDB-lite"/>
    </source>
</evidence>
<comment type="caution">
    <text evidence="3">The sequence shown here is derived from an EMBL/GenBank/DDBJ whole genome shotgun (WGS) entry which is preliminary data.</text>
</comment>
<dbReference type="OrthoDB" id="7031914at2"/>
<dbReference type="STRING" id="1385515.GCA_000423325_02206"/>
<proteinExistence type="predicted"/>
<gene>
    <name evidence="3" type="ORF">N791_10370</name>
</gene>
<sequence length="167" mass="17656">MSTQPGGDGRIHHGGNGDARYQGPARPHSPYSSAAPDAYEDASTGQLLKQLMREASALATNEIALAKSEAREAMEQTREGAMAVSAGGLVAFSGFVILLLAAVYGLSTVMAPWAAALLVGAVVTALGAVMVSAGKRKFSAEALRPEHTMNSLHKDREVIRRRNHEHH</sequence>
<dbReference type="RefSeq" id="WP_081677839.1">
    <property type="nucleotide sequence ID" value="NZ_AUHT01000011.1"/>
</dbReference>
<accession>A0A0A0MAB8</accession>
<evidence type="ECO:0000313" key="4">
    <source>
        <dbReference type="Proteomes" id="UP000030003"/>
    </source>
</evidence>
<dbReference type="Proteomes" id="UP000030003">
    <property type="component" value="Unassembled WGS sequence"/>
</dbReference>
<feature type="transmembrane region" description="Helical" evidence="2">
    <location>
        <begin position="81"/>
        <end position="104"/>
    </location>
</feature>
<evidence type="ECO:0008006" key="5">
    <source>
        <dbReference type="Google" id="ProtNLM"/>
    </source>
</evidence>
<evidence type="ECO:0000313" key="3">
    <source>
        <dbReference type="EMBL" id="KGO99279.1"/>
    </source>
</evidence>
<dbReference type="AlphaFoldDB" id="A0A0A0MAB8"/>
<keyword evidence="2" id="KW-1133">Transmembrane helix</keyword>
<organism evidence="3 4">
    <name type="scientific">Lysobacter defluvii IMMIB APB-9 = DSM 18482</name>
    <dbReference type="NCBI Taxonomy" id="1385515"/>
    <lineage>
        <taxon>Bacteria</taxon>
        <taxon>Pseudomonadati</taxon>
        <taxon>Pseudomonadota</taxon>
        <taxon>Gammaproteobacteria</taxon>
        <taxon>Lysobacterales</taxon>
        <taxon>Lysobacteraceae</taxon>
        <taxon>Novilysobacter</taxon>
    </lineage>
</organism>
<dbReference type="InterPro" id="IPR009937">
    <property type="entry name" value="Phage_holin_3_6"/>
</dbReference>
<keyword evidence="2" id="KW-0812">Transmembrane</keyword>
<keyword evidence="4" id="KW-1185">Reference proteome</keyword>
<feature type="transmembrane region" description="Helical" evidence="2">
    <location>
        <begin position="110"/>
        <end position="131"/>
    </location>
</feature>
<dbReference type="Pfam" id="PF07332">
    <property type="entry name" value="Phage_holin_3_6"/>
    <property type="match status" value="1"/>
</dbReference>
<reference evidence="3 4" key="1">
    <citation type="submission" date="2013-08" db="EMBL/GenBank/DDBJ databases">
        <title>Genomic analysis of Lysobacter defluvii.</title>
        <authorList>
            <person name="Wang Q."/>
            <person name="Wang G."/>
        </authorList>
    </citation>
    <scope>NUCLEOTIDE SEQUENCE [LARGE SCALE GENOMIC DNA]</scope>
    <source>
        <strain evidence="3 4">IMMIB APB-9</strain>
    </source>
</reference>
<name>A0A0A0MAB8_9GAMM</name>
<keyword evidence="2" id="KW-0472">Membrane</keyword>
<protein>
    <recommendedName>
        <fullName evidence="5">Phage holin family protein</fullName>
    </recommendedName>
</protein>
<dbReference type="EMBL" id="AVBH01000024">
    <property type="protein sequence ID" value="KGO99279.1"/>
    <property type="molecule type" value="Genomic_DNA"/>
</dbReference>